<accession>A0AAN9KXH3</accession>
<gene>
    <name evidence="1" type="ORF">VNO77_27761</name>
</gene>
<organism evidence="1 2">
    <name type="scientific">Canavalia gladiata</name>
    <name type="common">Sword bean</name>
    <name type="synonym">Dolichos gladiatus</name>
    <dbReference type="NCBI Taxonomy" id="3824"/>
    <lineage>
        <taxon>Eukaryota</taxon>
        <taxon>Viridiplantae</taxon>
        <taxon>Streptophyta</taxon>
        <taxon>Embryophyta</taxon>
        <taxon>Tracheophyta</taxon>
        <taxon>Spermatophyta</taxon>
        <taxon>Magnoliopsida</taxon>
        <taxon>eudicotyledons</taxon>
        <taxon>Gunneridae</taxon>
        <taxon>Pentapetalae</taxon>
        <taxon>rosids</taxon>
        <taxon>fabids</taxon>
        <taxon>Fabales</taxon>
        <taxon>Fabaceae</taxon>
        <taxon>Papilionoideae</taxon>
        <taxon>50 kb inversion clade</taxon>
        <taxon>NPAAA clade</taxon>
        <taxon>indigoferoid/millettioid clade</taxon>
        <taxon>Phaseoleae</taxon>
        <taxon>Canavalia</taxon>
    </lineage>
</organism>
<reference evidence="1 2" key="1">
    <citation type="submission" date="2024-01" db="EMBL/GenBank/DDBJ databases">
        <title>The genomes of 5 underutilized Papilionoideae crops provide insights into root nodulation and disease resistanc.</title>
        <authorList>
            <person name="Jiang F."/>
        </authorList>
    </citation>
    <scope>NUCLEOTIDE SEQUENCE [LARGE SCALE GENOMIC DNA]</scope>
    <source>
        <strain evidence="1">LVBAO_FW01</strain>
        <tissue evidence="1">Leaves</tissue>
    </source>
</reference>
<dbReference type="EMBL" id="JAYMYQ010000006">
    <property type="protein sequence ID" value="KAK7324232.1"/>
    <property type="molecule type" value="Genomic_DNA"/>
</dbReference>
<protein>
    <submittedName>
        <fullName evidence="1">Uncharacterized protein</fullName>
    </submittedName>
</protein>
<name>A0AAN9KXH3_CANGL</name>
<sequence length="82" mass="8970">MNLTKLNVVELYQLSLVLLHPLPSEVPYTVGIFSHGILEEMKIEYVLQVAGGGERGRGGLTGNRAFSERLAIGSLFLGLSWL</sequence>
<evidence type="ECO:0000313" key="2">
    <source>
        <dbReference type="Proteomes" id="UP001367508"/>
    </source>
</evidence>
<comment type="caution">
    <text evidence="1">The sequence shown here is derived from an EMBL/GenBank/DDBJ whole genome shotgun (WGS) entry which is preliminary data.</text>
</comment>
<dbReference type="Proteomes" id="UP001367508">
    <property type="component" value="Unassembled WGS sequence"/>
</dbReference>
<dbReference type="AlphaFoldDB" id="A0AAN9KXH3"/>
<proteinExistence type="predicted"/>
<keyword evidence="2" id="KW-1185">Reference proteome</keyword>
<evidence type="ECO:0000313" key="1">
    <source>
        <dbReference type="EMBL" id="KAK7324232.1"/>
    </source>
</evidence>